<dbReference type="PANTHER" id="PTHR43520:SF8">
    <property type="entry name" value="P-TYPE CU(+) TRANSPORTER"/>
    <property type="match status" value="1"/>
</dbReference>
<gene>
    <name evidence="13" type="ORF">ACHAWU_008554</name>
</gene>
<dbReference type="Pfam" id="PF00122">
    <property type="entry name" value="E1-E2_ATPase"/>
    <property type="match status" value="1"/>
</dbReference>
<dbReference type="InterPro" id="IPR023298">
    <property type="entry name" value="ATPase_P-typ_TM_dom_sf"/>
</dbReference>
<dbReference type="Gene3D" id="2.70.150.10">
    <property type="entry name" value="Calcium-transporting ATPase, cytoplasmic transduction domain A"/>
    <property type="match status" value="1"/>
</dbReference>
<dbReference type="PANTHER" id="PTHR43520">
    <property type="entry name" value="ATP7, ISOFORM B"/>
    <property type="match status" value="1"/>
</dbReference>
<feature type="transmembrane region" description="Helical" evidence="11">
    <location>
        <begin position="1045"/>
        <end position="1066"/>
    </location>
</feature>
<dbReference type="GO" id="GO:0016020">
    <property type="term" value="C:membrane"/>
    <property type="evidence" value="ECO:0007669"/>
    <property type="project" value="UniProtKB-SubCell"/>
</dbReference>
<dbReference type="InterPro" id="IPR008250">
    <property type="entry name" value="ATPase_P-typ_transduc_dom_A_sf"/>
</dbReference>
<keyword evidence="14" id="KW-1185">Reference proteome</keyword>
<keyword evidence="7 11" id="KW-0067">ATP-binding</keyword>
<keyword evidence="10 11" id="KW-0472">Membrane</keyword>
<comment type="subcellular location">
    <subcellularLocation>
        <location evidence="1">Endomembrane system</location>
        <topology evidence="1">Multi-pass membrane protein</topology>
    </subcellularLocation>
    <subcellularLocation>
        <location evidence="11">Membrane</location>
    </subcellularLocation>
</comment>
<dbReference type="InterPro" id="IPR059000">
    <property type="entry name" value="ATPase_P-type_domA"/>
</dbReference>
<dbReference type="SFLD" id="SFLDS00003">
    <property type="entry name" value="Haloacid_Dehalogenase"/>
    <property type="match status" value="1"/>
</dbReference>
<keyword evidence="4 11" id="KW-0812">Transmembrane</keyword>
<organism evidence="13 14">
    <name type="scientific">Discostella pseudostelligera</name>
    <dbReference type="NCBI Taxonomy" id="259834"/>
    <lineage>
        <taxon>Eukaryota</taxon>
        <taxon>Sar</taxon>
        <taxon>Stramenopiles</taxon>
        <taxon>Ochrophyta</taxon>
        <taxon>Bacillariophyta</taxon>
        <taxon>Coscinodiscophyceae</taxon>
        <taxon>Thalassiosirophycidae</taxon>
        <taxon>Stephanodiscales</taxon>
        <taxon>Stephanodiscaceae</taxon>
        <taxon>Discostella</taxon>
    </lineage>
</organism>
<dbReference type="GO" id="GO:0046872">
    <property type="term" value="F:metal ion binding"/>
    <property type="evidence" value="ECO:0007669"/>
    <property type="project" value="UniProtKB-KW"/>
</dbReference>
<dbReference type="InterPro" id="IPR023214">
    <property type="entry name" value="HAD_sf"/>
</dbReference>
<name>A0ABD3MAE9_9STRA</name>
<dbReference type="NCBIfam" id="TIGR01494">
    <property type="entry name" value="ATPase_P-type"/>
    <property type="match status" value="1"/>
</dbReference>
<dbReference type="EC" id="7.2.2.8" evidence="2"/>
<dbReference type="Gene3D" id="3.30.70.100">
    <property type="match status" value="2"/>
</dbReference>
<reference evidence="13 14" key="1">
    <citation type="submission" date="2024-10" db="EMBL/GenBank/DDBJ databases">
        <title>Updated reference genomes for cyclostephanoid diatoms.</title>
        <authorList>
            <person name="Roberts W.R."/>
            <person name="Alverson A.J."/>
        </authorList>
    </citation>
    <scope>NUCLEOTIDE SEQUENCE [LARGE SCALE GENOMIC DNA]</scope>
    <source>
        <strain evidence="13 14">AJA232-27</strain>
    </source>
</reference>
<evidence type="ECO:0000256" key="9">
    <source>
        <dbReference type="ARBA" id="ARBA00022989"/>
    </source>
</evidence>
<keyword evidence="8" id="KW-1278">Translocase</keyword>
<feature type="domain" description="HMA" evidence="12">
    <location>
        <begin position="139"/>
        <end position="211"/>
    </location>
</feature>
<dbReference type="CDD" id="cd00371">
    <property type="entry name" value="HMA"/>
    <property type="match status" value="2"/>
</dbReference>
<dbReference type="Pfam" id="PF00702">
    <property type="entry name" value="Hydrolase"/>
    <property type="match status" value="1"/>
</dbReference>
<dbReference type="GO" id="GO:0140581">
    <property type="term" value="F:P-type monovalent copper transporter activity"/>
    <property type="evidence" value="ECO:0007669"/>
    <property type="project" value="UniProtKB-EC"/>
</dbReference>
<dbReference type="InterPro" id="IPR044492">
    <property type="entry name" value="P_typ_ATPase_HD_dom"/>
</dbReference>
<feature type="transmembrane region" description="Helical" evidence="11">
    <location>
        <begin position="1017"/>
        <end position="1039"/>
    </location>
</feature>
<feature type="domain" description="HMA" evidence="12">
    <location>
        <begin position="26"/>
        <end position="92"/>
    </location>
</feature>
<dbReference type="PROSITE" id="PS01047">
    <property type="entry name" value="HMA_1"/>
    <property type="match status" value="2"/>
</dbReference>
<dbReference type="Proteomes" id="UP001530293">
    <property type="component" value="Unassembled WGS sequence"/>
</dbReference>
<comment type="similarity">
    <text evidence="11">Belongs to the cation transport ATPase (P-type) (TC 3.A.3) family. Type IB subfamily.</text>
</comment>
<dbReference type="SUPFAM" id="SSF56784">
    <property type="entry name" value="HAD-like"/>
    <property type="match status" value="1"/>
</dbReference>
<evidence type="ECO:0000256" key="4">
    <source>
        <dbReference type="ARBA" id="ARBA00022692"/>
    </source>
</evidence>
<dbReference type="NCBIfam" id="TIGR01525">
    <property type="entry name" value="ATPase-IB_hvy"/>
    <property type="match status" value="1"/>
</dbReference>
<dbReference type="InterPro" id="IPR036163">
    <property type="entry name" value="HMA_dom_sf"/>
</dbReference>
<evidence type="ECO:0000256" key="7">
    <source>
        <dbReference type="ARBA" id="ARBA00022840"/>
    </source>
</evidence>
<dbReference type="SFLD" id="SFLDF00027">
    <property type="entry name" value="p-type_atpase"/>
    <property type="match status" value="1"/>
</dbReference>
<evidence type="ECO:0000256" key="2">
    <source>
        <dbReference type="ARBA" id="ARBA00012517"/>
    </source>
</evidence>
<evidence type="ECO:0000256" key="1">
    <source>
        <dbReference type="ARBA" id="ARBA00004127"/>
    </source>
</evidence>
<evidence type="ECO:0000256" key="3">
    <source>
        <dbReference type="ARBA" id="ARBA00022448"/>
    </source>
</evidence>
<dbReference type="GO" id="GO:0012505">
    <property type="term" value="C:endomembrane system"/>
    <property type="evidence" value="ECO:0007669"/>
    <property type="project" value="UniProtKB-SubCell"/>
</dbReference>
<evidence type="ECO:0000313" key="13">
    <source>
        <dbReference type="EMBL" id="KAL3760592.1"/>
    </source>
</evidence>
<comment type="caution">
    <text evidence="13">The sequence shown here is derived from an EMBL/GenBank/DDBJ whole genome shotgun (WGS) entry which is preliminary data.</text>
</comment>
<dbReference type="SUPFAM" id="SSF81665">
    <property type="entry name" value="Calcium ATPase, transmembrane domain M"/>
    <property type="match status" value="1"/>
</dbReference>
<dbReference type="InterPro" id="IPR023299">
    <property type="entry name" value="ATPase_P-typ_cyto_dom_N"/>
</dbReference>
<evidence type="ECO:0000256" key="8">
    <source>
        <dbReference type="ARBA" id="ARBA00022967"/>
    </source>
</evidence>
<dbReference type="EMBL" id="JALLBG020000180">
    <property type="protein sequence ID" value="KAL3760592.1"/>
    <property type="molecule type" value="Genomic_DNA"/>
</dbReference>
<accession>A0ABD3MAE9</accession>
<dbReference type="PROSITE" id="PS50846">
    <property type="entry name" value="HMA_2"/>
    <property type="match status" value="2"/>
</dbReference>
<keyword evidence="5 11" id="KW-0479">Metal-binding</keyword>
<feature type="transmembrane region" description="Helical" evidence="11">
    <location>
        <begin position="679"/>
        <end position="701"/>
    </location>
</feature>
<dbReference type="FunFam" id="3.30.70.100:FF:000001">
    <property type="entry name" value="ATPase copper transporting beta"/>
    <property type="match status" value="1"/>
</dbReference>
<dbReference type="GO" id="GO:0005524">
    <property type="term" value="F:ATP binding"/>
    <property type="evidence" value="ECO:0007669"/>
    <property type="project" value="UniProtKB-UniRule"/>
</dbReference>
<dbReference type="PRINTS" id="PR00119">
    <property type="entry name" value="CATATPASE"/>
</dbReference>
<dbReference type="Pfam" id="PF00403">
    <property type="entry name" value="HMA"/>
    <property type="match status" value="1"/>
</dbReference>
<sequence>MPHPPPPPPAMATSSTNTNMQPIMSSEAVLSIGGMSCSSCSSSVTTALQSHPGVIRASVDLIGECATIVYNHEQCTVESLREAIEDIGFTSSVLTVRRLEWQHNINVTTKINGNDSSKSYMTFSSSPKQQTSSQQQVIIEATFALEGLTCASCVSSVKNAVTSLGPGRGLDVDSVDVRLLPDATLTAKYDLSKMSEDDIIDIVESVGFSATLSSKRDVQSTVQQTKTLYLALASNVDLAFEYLQSLDGVLDVQYPKNNTPNDEKKPTNNCWQYIRQASGKWQNKMAGIPAKYLPVTTTTLPTQSTAGGTLEVIYSEEVTGVRSIVDGVVSHTESKCEAWDALSYQVKQKSIDTRRQREIHQWRDQFLFSIAFALPVFMISMVLPSLPITSDYFEKLTYSGISREEMWTWLLATPVQFISGARFYRESRHSIRSKKLGMSFLIAMGTTAAYSYSVAVVIYNAVNLGSGKPRLMQSFESSSLLISFVLLGKYLEASAKSKTSKAVSALAEMAPDSATLLGTVDISGKVQTSTERIIPLALLQKRDVLLVRPGEKVPTDGIVKSGHSSVDESMLTGESLPVSKSEGSKVIGGTININGAFQMIVEEVGDGTALAKVIRLVEVAQSSKAAIQEVADRIAAVFTPVVIAISATTYIVWALLLNSNALTGIKEDWPYREQGFNDWTLPLLFSISVLVIACPCALGLATPTAVMVGTGLGARLGILIRGAEPLELAKDVTCVVFDKTGVGIMNHTLTRGDMSVKDVILLSDPMSEDSSSVAEALYFSACAEQGSEHPIAKAILAKAAEYGFGKGLNRELHEADHFEAEVGKGVKCTVDDVTVHIGNRRSLATNDIQIAPGTFDAMERLEDRGQTAVVVSLNGRTNAVLGIMDQAKDEATLTVNVLQQLYGIKVHMLTGDNIRTAKSVANFIGIPVTNVKADVLPAEKVDYIRQLRLQGEHVAMVGDGINDSPALAEADVGIAIGSGTQIAHEAAGVVLVNSKLTDLLVAIDLAKTIYFRIKLNLIWALGYNSLAIPIAAGIFYPFTHMALPPYVAAFAMALSSVSVLTSSLSLNRYRPPIFSTKKYGRNIRPNCELGVEEIGFTMSSGEQFKIRVQCDAMKRNEPCNCPPETCNCYPCEEHGNL</sequence>
<dbReference type="Gene3D" id="3.40.1110.10">
    <property type="entry name" value="Calcium-transporting ATPase, cytoplasmic domain N"/>
    <property type="match status" value="2"/>
</dbReference>
<dbReference type="FunFam" id="2.70.150.10:FF:000002">
    <property type="entry name" value="Copper-transporting ATPase 1, putative"/>
    <property type="match status" value="1"/>
</dbReference>
<dbReference type="AlphaFoldDB" id="A0ABD3MAE9"/>
<keyword evidence="9 11" id="KW-1133">Transmembrane helix</keyword>
<evidence type="ECO:0000256" key="5">
    <source>
        <dbReference type="ARBA" id="ARBA00022723"/>
    </source>
</evidence>
<evidence type="ECO:0000256" key="11">
    <source>
        <dbReference type="RuleBase" id="RU362081"/>
    </source>
</evidence>
<dbReference type="SUPFAM" id="SSF55008">
    <property type="entry name" value="HMA, heavy metal-associated domain"/>
    <property type="match status" value="2"/>
</dbReference>
<dbReference type="InterPro" id="IPR017969">
    <property type="entry name" value="Heavy-metal-associated_CS"/>
</dbReference>
<dbReference type="InterPro" id="IPR006121">
    <property type="entry name" value="HMA_dom"/>
</dbReference>
<dbReference type="Gene3D" id="3.40.50.1000">
    <property type="entry name" value="HAD superfamily/HAD-like"/>
    <property type="match status" value="1"/>
</dbReference>
<proteinExistence type="inferred from homology"/>
<feature type="transmembrane region" description="Helical" evidence="11">
    <location>
        <begin position="366"/>
        <end position="386"/>
    </location>
</feature>
<evidence type="ECO:0000313" key="14">
    <source>
        <dbReference type="Proteomes" id="UP001530293"/>
    </source>
</evidence>
<evidence type="ECO:0000256" key="10">
    <source>
        <dbReference type="ARBA" id="ARBA00023136"/>
    </source>
</evidence>
<dbReference type="SUPFAM" id="SSF81653">
    <property type="entry name" value="Calcium ATPase, transduction domain A"/>
    <property type="match status" value="1"/>
</dbReference>
<dbReference type="SFLD" id="SFLDG00002">
    <property type="entry name" value="C1.7:_P-type_atpase_like"/>
    <property type="match status" value="1"/>
</dbReference>
<dbReference type="InterPro" id="IPR001757">
    <property type="entry name" value="P_typ_ATPase"/>
</dbReference>
<dbReference type="InterPro" id="IPR027256">
    <property type="entry name" value="P-typ_ATPase_IB"/>
</dbReference>
<evidence type="ECO:0000259" key="12">
    <source>
        <dbReference type="PROSITE" id="PS50846"/>
    </source>
</evidence>
<dbReference type="InterPro" id="IPR036412">
    <property type="entry name" value="HAD-like_sf"/>
</dbReference>
<evidence type="ECO:0000256" key="6">
    <source>
        <dbReference type="ARBA" id="ARBA00022741"/>
    </source>
</evidence>
<dbReference type="CDD" id="cd02094">
    <property type="entry name" value="P-type_ATPase_Cu-like"/>
    <property type="match status" value="1"/>
</dbReference>
<keyword evidence="3" id="KW-0813">Transport</keyword>
<feature type="transmembrane region" description="Helical" evidence="11">
    <location>
        <begin position="436"/>
        <end position="459"/>
    </location>
</feature>
<keyword evidence="6 11" id="KW-0547">Nucleotide-binding</keyword>
<feature type="transmembrane region" description="Helical" evidence="11">
    <location>
        <begin position="634"/>
        <end position="656"/>
    </location>
</feature>
<protein>
    <recommendedName>
        <fullName evidence="2">P-type Cu(+) transporter</fullName>
        <ecNumber evidence="2">7.2.2.8</ecNumber>
    </recommendedName>
</protein>